<dbReference type="SUPFAM" id="SSF109604">
    <property type="entry name" value="HD-domain/PDEase-like"/>
    <property type="match status" value="1"/>
</dbReference>
<dbReference type="InterPro" id="IPR006674">
    <property type="entry name" value="HD_domain"/>
</dbReference>
<organism evidence="2 3">
    <name type="scientific">Candidatus Nanosyncoccus nanoralicus</name>
    <dbReference type="NCBI Taxonomy" id="2171996"/>
    <lineage>
        <taxon>Bacteria</taxon>
        <taxon>Candidatus Saccharimonadota</taxon>
        <taxon>Candidatus Nanosyncoccalia</taxon>
        <taxon>Candidatus Nanosyncoccales</taxon>
        <taxon>Candidatus Nanosyncoccaceae</taxon>
        <taxon>Candidatus Nanosyncoccus</taxon>
    </lineage>
</organism>
<accession>A0ABY0FKP6</accession>
<feature type="domain" description="HD" evidence="1">
    <location>
        <begin position="27"/>
        <end position="165"/>
    </location>
</feature>
<comment type="caution">
    <text evidence="2">The sequence shown here is derived from an EMBL/GenBank/DDBJ whole genome shotgun (WGS) entry which is preliminary data.</text>
</comment>
<protein>
    <recommendedName>
        <fullName evidence="1">HD domain-containing protein</fullName>
    </recommendedName>
</protein>
<dbReference type="CDD" id="cd00077">
    <property type="entry name" value="HDc"/>
    <property type="match status" value="1"/>
</dbReference>
<dbReference type="InterPro" id="IPR003607">
    <property type="entry name" value="HD/PDEase_dom"/>
</dbReference>
<gene>
    <name evidence="2" type="ORF">G3KMM_00148</name>
</gene>
<proteinExistence type="predicted"/>
<sequence length="247" mass="28222">MSEIREKALRIFAQAKEMPGYSLSWEKHSLNVAKVAESITRVVMENGAKLRFTKVTGEGPETGRELSGEEMTDMAFSAGLLHDIGRCVEVKVGLRHPILGYNLLTNEGLVELAQVSMTHTYYGYKQIERAEFWEELDSKSLEFTQDYMKGAEISDLDLLVQLADNMGHPMGVMTISDRFSDVLIRHGIRSAGDHLRELFRIKQYFDKKAGINIYELFRDEIIRTTMMEPNGMMREKQNVTDETEESL</sequence>
<keyword evidence="3" id="KW-1185">Reference proteome</keyword>
<reference evidence="2 3" key="1">
    <citation type="journal article" date="2018" name="bioRxiv">
        <title>Evidence of independent acquisition and adaption of ultra-small bacteria to human hosts across the highly diverse yet reduced genomes of the phylum Saccharibacteria.</title>
        <authorList>
            <person name="McLean J.S."/>
            <person name="Bor B."/>
            <person name="To T.T."/>
            <person name="Liu Q."/>
            <person name="Kearns K.A."/>
            <person name="Solden L.M."/>
            <person name="Wrighton K.C."/>
            <person name="He X."/>
            <person name="Shi W."/>
        </authorList>
    </citation>
    <scope>NUCLEOTIDE SEQUENCE [LARGE SCALE GENOMIC DNA]</scope>
    <source>
        <strain evidence="2 3">TM7_KMM_G3_1_HOT_351</strain>
    </source>
</reference>
<name>A0ABY0FKP6_9BACT</name>
<evidence type="ECO:0000259" key="1">
    <source>
        <dbReference type="Pfam" id="PF01966"/>
    </source>
</evidence>
<dbReference type="Proteomes" id="UP001191004">
    <property type="component" value="Unassembled WGS sequence"/>
</dbReference>
<evidence type="ECO:0000313" key="2">
    <source>
        <dbReference type="EMBL" id="RYC73920.1"/>
    </source>
</evidence>
<evidence type="ECO:0000313" key="3">
    <source>
        <dbReference type="Proteomes" id="UP001191004"/>
    </source>
</evidence>
<reference evidence="2 3" key="2">
    <citation type="journal article" date="2020" name="Cell Rep.">
        <title>Acquisition and Adaptation of Ultra-small Parasitic Reduced Genome Bacteria to Mammalian Hosts.</title>
        <authorList>
            <person name="McLean J.S."/>
            <person name="Bor B."/>
            <person name="Kerns K.A."/>
            <person name="Liu Q."/>
            <person name="To T.T."/>
            <person name="Solden L."/>
            <person name="Hendrickson E.L."/>
            <person name="Wrighton K."/>
            <person name="Shi W."/>
            <person name="He X."/>
        </authorList>
    </citation>
    <scope>NUCLEOTIDE SEQUENCE [LARGE SCALE GENOMIC DNA]</scope>
    <source>
        <strain evidence="2 3">TM7_KMM_G3_1_HOT_351</strain>
    </source>
</reference>
<dbReference type="Gene3D" id="1.10.3210.10">
    <property type="entry name" value="Hypothetical protein af1432"/>
    <property type="match status" value="1"/>
</dbReference>
<dbReference type="EMBL" id="PRLL01000002">
    <property type="protein sequence ID" value="RYC73920.1"/>
    <property type="molecule type" value="Genomic_DNA"/>
</dbReference>
<dbReference type="RefSeq" id="WP_129604129.1">
    <property type="nucleotide sequence ID" value="NZ_PRLL01000002.1"/>
</dbReference>
<dbReference type="Pfam" id="PF01966">
    <property type="entry name" value="HD"/>
    <property type="match status" value="1"/>
</dbReference>